<organism evidence="3 4">
    <name type="scientific">Brassica napus</name>
    <name type="common">Rape</name>
    <dbReference type="NCBI Taxonomy" id="3708"/>
    <lineage>
        <taxon>Eukaryota</taxon>
        <taxon>Viridiplantae</taxon>
        <taxon>Streptophyta</taxon>
        <taxon>Embryophyta</taxon>
        <taxon>Tracheophyta</taxon>
        <taxon>Spermatophyta</taxon>
        <taxon>Magnoliopsida</taxon>
        <taxon>eudicotyledons</taxon>
        <taxon>Gunneridae</taxon>
        <taxon>Pentapetalae</taxon>
        <taxon>rosids</taxon>
        <taxon>malvids</taxon>
        <taxon>Brassicales</taxon>
        <taxon>Brassicaceae</taxon>
        <taxon>Brassiceae</taxon>
        <taxon>Brassica</taxon>
    </lineage>
</organism>
<dbReference type="Gene3D" id="1.10.1900.10">
    <property type="entry name" value="c-terminal domain of poly(a) binding protein"/>
    <property type="match status" value="1"/>
</dbReference>
<gene>
    <name evidence="3" type="ORF">HID58_034990</name>
</gene>
<keyword evidence="4" id="KW-1185">Reference proteome</keyword>
<evidence type="ECO:0000313" key="3">
    <source>
        <dbReference type="EMBL" id="KAH0911669.1"/>
    </source>
</evidence>
<protein>
    <recommendedName>
        <fullName evidence="2">PABC domain-containing protein</fullName>
    </recommendedName>
</protein>
<reference evidence="3 4" key="1">
    <citation type="submission" date="2021-05" db="EMBL/GenBank/DDBJ databases">
        <title>Genome Assembly of Synthetic Allotetraploid Brassica napus Reveals Homoeologous Exchanges between Subgenomes.</title>
        <authorList>
            <person name="Davis J.T."/>
        </authorList>
    </citation>
    <scope>NUCLEOTIDE SEQUENCE [LARGE SCALE GENOMIC DNA]</scope>
    <source>
        <strain evidence="4">cv. Da-Ae</strain>
        <tissue evidence="3">Seedling</tissue>
    </source>
</reference>
<dbReference type="EMBL" id="JAGKQM010000009">
    <property type="protein sequence ID" value="KAH0911669.1"/>
    <property type="molecule type" value="Genomic_DNA"/>
</dbReference>
<dbReference type="Proteomes" id="UP000824890">
    <property type="component" value="Unassembled WGS sequence"/>
</dbReference>
<sequence length="134" mass="15368">MIYCVDDEKLKEMFSEFGNVTSPKLSEMIWKDDRKETTYIAFAQRKEDSQAHTYRALFSQIRAPGSMSSPLTRLHHPPGEPMPADRTRMLGERLYPLVEKHESLHVAKLTGMLAVGDESSRYLAPDGVRRRTQV</sequence>
<dbReference type="Pfam" id="PF00658">
    <property type="entry name" value="MLLE"/>
    <property type="match status" value="1"/>
</dbReference>
<proteinExistence type="predicted"/>
<feature type="domain" description="PABC" evidence="2">
    <location>
        <begin position="82"/>
        <end position="132"/>
    </location>
</feature>
<dbReference type="SUPFAM" id="SSF63570">
    <property type="entry name" value="PABC (PABP) domain"/>
    <property type="match status" value="1"/>
</dbReference>
<dbReference type="InterPro" id="IPR036053">
    <property type="entry name" value="PABP-dom"/>
</dbReference>
<accession>A0ABQ8C3P5</accession>
<evidence type="ECO:0000256" key="1">
    <source>
        <dbReference type="SAM" id="MobiDB-lite"/>
    </source>
</evidence>
<feature type="region of interest" description="Disordered" evidence="1">
    <location>
        <begin position="65"/>
        <end position="84"/>
    </location>
</feature>
<comment type="caution">
    <text evidence="3">The sequence shown here is derived from an EMBL/GenBank/DDBJ whole genome shotgun (WGS) entry which is preliminary data.</text>
</comment>
<evidence type="ECO:0000313" key="4">
    <source>
        <dbReference type="Proteomes" id="UP000824890"/>
    </source>
</evidence>
<evidence type="ECO:0000259" key="2">
    <source>
        <dbReference type="SMART" id="SM00517"/>
    </source>
</evidence>
<dbReference type="SMART" id="SM00517">
    <property type="entry name" value="PolyA"/>
    <property type="match status" value="1"/>
</dbReference>
<name>A0ABQ8C3P5_BRANA</name>
<dbReference type="InterPro" id="IPR002004">
    <property type="entry name" value="PABP_HYD_C"/>
</dbReference>